<comment type="caution">
    <text evidence="1">The sequence shown here is derived from an EMBL/GenBank/DDBJ whole genome shotgun (WGS) entry which is preliminary data.</text>
</comment>
<keyword evidence="2" id="KW-1185">Reference proteome</keyword>
<proteinExistence type="predicted"/>
<sequence length="408" mass="45301">MRNVLVLPAVLFGKSLFASEFLHELPARFQTNTSNWAWVSYDSPSVAVIPGSFNRSVFDAPHKSEVSDDGIAQAFAYLNETDFIAYDPRFFDIIGPDAKVEHVQHLAYQSHEAPCYNPTTGNLFFVEWGPPGGVNGTHNWQYMLNTRNNRLQKLQTDPPTYNAHGCVIYGENMYVVTDGYEDKETGQLVKIDPKTWKKKTILNNYYGQTFLGFNDLDIDSDGNFWLTDSKSAYGRDLIDFYYPTNPTVYFVNGTTMRPKPVHITTGNANGIAVARSSSNPNTHTVYISDTGVSEFKPKSLKNPYGNRALFAYDTPHGGVLANPRFLNNPISYFYDGIRASKNGYLFAGAGDGVDVIDPTSGLTLGTIRVGGGENLAVSVAFGEHEMWIVGRGGVWHVGNIKEPLARDW</sequence>
<evidence type="ECO:0000313" key="2">
    <source>
        <dbReference type="Proteomes" id="UP000799754"/>
    </source>
</evidence>
<reference evidence="1" key="1">
    <citation type="journal article" date="2020" name="Stud. Mycol.">
        <title>101 Dothideomycetes genomes: a test case for predicting lifestyles and emergence of pathogens.</title>
        <authorList>
            <person name="Haridas S."/>
            <person name="Albert R."/>
            <person name="Binder M."/>
            <person name="Bloem J."/>
            <person name="Labutti K."/>
            <person name="Salamov A."/>
            <person name="Andreopoulos B."/>
            <person name="Baker S."/>
            <person name="Barry K."/>
            <person name="Bills G."/>
            <person name="Bluhm B."/>
            <person name="Cannon C."/>
            <person name="Castanera R."/>
            <person name="Culley D."/>
            <person name="Daum C."/>
            <person name="Ezra D."/>
            <person name="Gonzalez J."/>
            <person name="Henrissat B."/>
            <person name="Kuo A."/>
            <person name="Liang C."/>
            <person name="Lipzen A."/>
            <person name="Lutzoni F."/>
            <person name="Magnuson J."/>
            <person name="Mondo S."/>
            <person name="Nolan M."/>
            <person name="Ohm R."/>
            <person name="Pangilinan J."/>
            <person name="Park H.-J."/>
            <person name="Ramirez L."/>
            <person name="Alfaro M."/>
            <person name="Sun H."/>
            <person name="Tritt A."/>
            <person name="Yoshinaga Y."/>
            <person name="Zwiers L.-H."/>
            <person name="Turgeon B."/>
            <person name="Goodwin S."/>
            <person name="Spatafora J."/>
            <person name="Crous P."/>
            <person name="Grigoriev I."/>
        </authorList>
    </citation>
    <scope>NUCLEOTIDE SEQUENCE</scope>
    <source>
        <strain evidence="1">CBS 525.71</strain>
    </source>
</reference>
<organism evidence="1 2">
    <name type="scientific">Macroventuria anomochaeta</name>
    <dbReference type="NCBI Taxonomy" id="301207"/>
    <lineage>
        <taxon>Eukaryota</taxon>
        <taxon>Fungi</taxon>
        <taxon>Dikarya</taxon>
        <taxon>Ascomycota</taxon>
        <taxon>Pezizomycotina</taxon>
        <taxon>Dothideomycetes</taxon>
        <taxon>Pleosporomycetidae</taxon>
        <taxon>Pleosporales</taxon>
        <taxon>Pleosporineae</taxon>
        <taxon>Didymellaceae</taxon>
        <taxon>Macroventuria</taxon>
    </lineage>
</organism>
<name>A0ACB6RJZ0_9PLEO</name>
<dbReference type="EMBL" id="MU006747">
    <property type="protein sequence ID" value="KAF2622143.1"/>
    <property type="molecule type" value="Genomic_DNA"/>
</dbReference>
<protein>
    <submittedName>
        <fullName evidence="1">Calcium-dependent phosphotriesterase</fullName>
    </submittedName>
</protein>
<gene>
    <name evidence="1" type="ORF">BU25DRAFT_378312</name>
</gene>
<dbReference type="Proteomes" id="UP000799754">
    <property type="component" value="Unassembled WGS sequence"/>
</dbReference>
<evidence type="ECO:0000313" key="1">
    <source>
        <dbReference type="EMBL" id="KAF2622143.1"/>
    </source>
</evidence>
<accession>A0ACB6RJZ0</accession>